<dbReference type="RefSeq" id="XP_024879533.1">
    <property type="nucleotide sequence ID" value="XM_025023765.1"/>
</dbReference>
<dbReference type="OrthoDB" id="3598281at2759"/>
<dbReference type="GeneID" id="112459586"/>
<sequence length="402" mass="45193">MDQYTKDLLTAWGFADFIPRFEEETIDARTLRGLNENEIIQLIPNIGMRSRFRNLLESWKADINSADLPADQNASLSNLLEEAERNEPSVSGVQRTSVPEEFPPGIRLANELCEIFPGTSPASFFLTFLPKTPFQHQRNLSGPLYKAYVKKRDKFRKSGVLPPSSRSASSSRSSSKSTPTSGRSSLKRAEAPDPTSYTEETRTALNFLETNVHPWKPVEDFWRATEKERKSILADEGIFNYFLKFPALRIQEGYRLLLDDFTREFPGKENNLFANIALAKDKIIKLAKLKLVKLSDKKLKESYERVLESAKGEDPTIRNDALILLLPLITPPPGNVGGKSGAKKTATKPTNVEIRDHFVTLIHNDAHIQEAVNLRKEALQSGGETFQPCVFATGEWKVINSA</sequence>
<dbReference type="Gene3D" id="1.10.150.50">
    <property type="entry name" value="Transcription Factor, Ets-1"/>
    <property type="match status" value="1"/>
</dbReference>
<reference evidence="3" key="1">
    <citation type="submission" date="2025-08" db="UniProtKB">
        <authorList>
            <consortium name="RefSeq"/>
        </authorList>
    </citation>
    <scope>IDENTIFICATION</scope>
    <source>
        <tissue evidence="3">Whole body</tissue>
    </source>
</reference>
<evidence type="ECO:0000256" key="1">
    <source>
        <dbReference type="SAM" id="MobiDB-lite"/>
    </source>
</evidence>
<feature type="compositionally biased region" description="Low complexity" evidence="1">
    <location>
        <begin position="162"/>
        <end position="184"/>
    </location>
</feature>
<evidence type="ECO:0000313" key="2">
    <source>
        <dbReference type="Proteomes" id="UP000504618"/>
    </source>
</evidence>
<feature type="region of interest" description="Disordered" evidence="1">
    <location>
        <begin position="156"/>
        <end position="199"/>
    </location>
</feature>
<keyword evidence="2" id="KW-1185">Reference proteome</keyword>
<gene>
    <name evidence="3" type="primary">LOC112459586</name>
</gene>
<dbReference type="AlphaFoldDB" id="A0A6J1QCT6"/>
<name>A0A6J1QCT6_9HYME</name>
<organism evidence="2 3">
    <name type="scientific">Temnothorax curvispinosus</name>
    <dbReference type="NCBI Taxonomy" id="300111"/>
    <lineage>
        <taxon>Eukaryota</taxon>
        <taxon>Metazoa</taxon>
        <taxon>Ecdysozoa</taxon>
        <taxon>Arthropoda</taxon>
        <taxon>Hexapoda</taxon>
        <taxon>Insecta</taxon>
        <taxon>Pterygota</taxon>
        <taxon>Neoptera</taxon>
        <taxon>Endopterygota</taxon>
        <taxon>Hymenoptera</taxon>
        <taxon>Apocrita</taxon>
        <taxon>Aculeata</taxon>
        <taxon>Formicoidea</taxon>
        <taxon>Formicidae</taxon>
        <taxon>Myrmicinae</taxon>
        <taxon>Temnothorax</taxon>
    </lineage>
</organism>
<dbReference type="Proteomes" id="UP000504618">
    <property type="component" value="Unplaced"/>
</dbReference>
<protein>
    <submittedName>
        <fullName evidence="3">Uncharacterized protein LOC112459586</fullName>
    </submittedName>
</protein>
<dbReference type="InterPro" id="IPR013761">
    <property type="entry name" value="SAM/pointed_sf"/>
</dbReference>
<evidence type="ECO:0000313" key="3">
    <source>
        <dbReference type="RefSeq" id="XP_024879533.1"/>
    </source>
</evidence>
<proteinExistence type="predicted"/>
<accession>A0A6J1QCT6</accession>